<dbReference type="EMBL" id="AP018930">
    <property type="protein sequence ID" value="BBG27725.1"/>
    <property type="molecule type" value="Genomic_DNA"/>
</dbReference>
<dbReference type="AlphaFoldDB" id="A0A510DXI4"/>
<dbReference type="EMBL" id="AP018929">
    <property type="protein sequence ID" value="BBG24942.1"/>
    <property type="molecule type" value="Genomic_DNA"/>
</dbReference>
<organism evidence="2 4">
    <name type="scientific">Sulfuracidifex tepidarius</name>
    <dbReference type="NCBI Taxonomy" id="1294262"/>
    <lineage>
        <taxon>Archaea</taxon>
        <taxon>Thermoproteota</taxon>
        <taxon>Thermoprotei</taxon>
        <taxon>Sulfolobales</taxon>
        <taxon>Sulfolobaceae</taxon>
        <taxon>Sulfuracidifex</taxon>
    </lineage>
</organism>
<dbReference type="Proteomes" id="UP000325030">
    <property type="component" value="Chromosome"/>
</dbReference>
<evidence type="ECO:0000313" key="4">
    <source>
        <dbReference type="Proteomes" id="UP000322983"/>
    </source>
</evidence>
<evidence type="ECO:0000313" key="3">
    <source>
        <dbReference type="EMBL" id="BBG27725.1"/>
    </source>
</evidence>
<dbReference type="STRING" id="1294262.GCA_001316085_02174"/>
<feature type="transmembrane region" description="Helical" evidence="1">
    <location>
        <begin position="508"/>
        <end position="530"/>
    </location>
</feature>
<name>A0A510DXI4_9CREN</name>
<dbReference type="GeneID" id="41718591"/>
<protein>
    <submittedName>
        <fullName evidence="2">Uncharacterized protein</fullName>
    </submittedName>
</protein>
<keyword evidence="1" id="KW-1133">Transmembrane helix</keyword>
<sequence length="534" mass="58713">MPLFNAGASVTHTSSTPIIQISKVSWYSPPFNKTAAILLSIIYAENIRAYAIRVELSLPEGIYNSTGGREVIRCVPVTTTQGNVEVNFTLNIGNVTSKVLNFEENQSWFLDYNNVSMIYNVSENLTLSYLGDPVPFVTFRNQSLILENLGTAPLYNFTVVSQDIDRTIHYLGSGENYSIEVPQSLPEYNVMFSVDTPYNQLKEWNVSYIVPLNLGVRVTASPVSSVYSLLPGYNLVRLNVTSSSPANMTVIISSSNAYVTPNYIQVRGSSVIPLTVLATGSISIIHVSVKTLGRQVYSSNFSWIVSQPSQFDIPFKVYSEVVGNEVVTSVSGSFKTNVSLYYQGMLVHEGVPPYNVSIPFNGNGNVTVTYQVNGSVYSVSFPIHNLPKVVSFPFLKVISIEKQVVTSDEVVLLVGIYNYGNSSAYDVDVVGNSPEQSSPSAVEVESQIQPNETVFVPVYIYGNSYFYNITIKIFYSSQAKPQVITKDVIVDVPSKPTPVGEVISVLSVSYHGIPILFVVPVAIFIAIILFPRKK</sequence>
<dbReference type="OrthoDB" id="387304at2157"/>
<keyword evidence="4" id="KW-1185">Reference proteome</keyword>
<evidence type="ECO:0000313" key="2">
    <source>
        <dbReference type="EMBL" id="BBG24942.1"/>
    </source>
</evidence>
<accession>A0A510E5A8</accession>
<gene>
    <name evidence="2" type="ORF">IC006_2276</name>
    <name evidence="3" type="ORF">IC007_2279</name>
</gene>
<evidence type="ECO:0000256" key="1">
    <source>
        <dbReference type="SAM" id="Phobius"/>
    </source>
</evidence>
<dbReference type="Proteomes" id="UP000322983">
    <property type="component" value="Chromosome"/>
</dbReference>
<evidence type="ECO:0000313" key="5">
    <source>
        <dbReference type="Proteomes" id="UP000325030"/>
    </source>
</evidence>
<proteinExistence type="predicted"/>
<dbReference type="KEGG" id="step:IC006_2276"/>
<reference evidence="5" key="1">
    <citation type="submission" date="2018-09" db="EMBL/GenBank/DDBJ databases">
        <title>Complete Genome Sequencing of Sulfolobus sp. JCM 16834.</title>
        <authorList>
            <person name="Kato S."/>
            <person name="Itoh T."/>
            <person name="Ohkuma M."/>
        </authorList>
    </citation>
    <scope>NUCLEOTIDE SEQUENCE [LARGE SCALE GENOMIC DNA]</scope>
    <source>
        <strain evidence="5">IC-007</strain>
    </source>
</reference>
<accession>A0A510DXI4</accession>
<keyword evidence="1" id="KW-0472">Membrane</keyword>
<reference evidence="2 4" key="2">
    <citation type="journal article" date="2020" name="Int. J. Syst. Evol. Microbiol.">
        <title>Sulfuracidifex tepidarius gen. nov., sp. nov. and transfer of Sulfolobus metallicus Huber and Stetter 1992 to the genus Sulfuracidifex as Sulfuracidifex metallicus comb. nov.</title>
        <authorList>
            <person name="Itoh T."/>
            <person name="Miura T."/>
            <person name="Sakai H.D."/>
            <person name="Kato S."/>
            <person name="Ohkuma M."/>
            <person name="Takashina T."/>
        </authorList>
    </citation>
    <scope>NUCLEOTIDE SEQUENCE [LARGE SCALE GENOMIC DNA]</scope>
    <source>
        <strain evidence="2 4">IC-006</strain>
        <strain evidence="3">IC-007</strain>
    </source>
</reference>
<dbReference type="RefSeq" id="WP_054846261.1">
    <property type="nucleotide sequence ID" value="NZ_AP018929.1"/>
</dbReference>
<keyword evidence="1" id="KW-0812">Transmembrane</keyword>